<keyword evidence="1" id="KW-1133">Transmembrane helix</keyword>
<accession>A0A2N5CAD6</accession>
<evidence type="ECO:0000313" key="3">
    <source>
        <dbReference type="Proteomes" id="UP000234341"/>
    </source>
</evidence>
<dbReference type="AlphaFoldDB" id="A0A2N5CAD6"/>
<keyword evidence="1" id="KW-0472">Membrane</keyword>
<protein>
    <submittedName>
        <fullName evidence="2">Uncharacterized protein</fullName>
    </submittedName>
</protein>
<gene>
    <name evidence="2" type="ORF">CYJ10_17695</name>
</gene>
<dbReference type="RefSeq" id="WP_146002071.1">
    <property type="nucleotide sequence ID" value="NZ_PJRP01000008.1"/>
</dbReference>
<evidence type="ECO:0000256" key="1">
    <source>
        <dbReference type="SAM" id="Phobius"/>
    </source>
</evidence>
<evidence type="ECO:0000313" key="2">
    <source>
        <dbReference type="EMBL" id="PLP99134.1"/>
    </source>
</evidence>
<keyword evidence="1" id="KW-0812">Transmembrane</keyword>
<dbReference type="Proteomes" id="UP000234341">
    <property type="component" value="Unassembled WGS sequence"/>
</dbReference>
<organism evidence="2 3">
    <name type="scientific">Cupriavidus pauculus</name>
    <dbReference type="NCBI Taxonomy" id="82633"/>
    <lineage>
        <taxon>Bacteria</taxon>
        <taxon>Pseudomonadati</taxon>
        <taxon>Pseudomonadota</taxon>
        <taxon>Betaproteobacteria</taxon>
        <taxon>Burkholderiales</taxon>
        <taxon>Burkholderiaceae</taxon>
        <taxon>Cupriavidus</taxon>
    </lineage>
</organism>
<dbReference type="EMBL" id="PJRP01000008">
    <property type="protein sequence ID" value="PLP99134.1"/>
    <property type="molecule type" value="Genomic_DNA"/>
</dbReference>
<reference evidence="2 3" key="1">
    <citation type="submission" date="2017-12" db="EMBL/GenBank/DDBJ databases">
        <title>Genome sequence of the active heterotrophic nitrifier-denitrifier, Cupriavidus pauculus UM1.</title>
        <authorList>
            <person name="Putonti C."/>
            <person name="Castignetti D."/>
        </authorList>
    </citation>
    <scope>NUCLEOTIDE SEQUENCE [LARGE SCALE GENOMIC DNA]</scope>
    <source>
        <strain evidence="2 3">UM1</strain>
    </source>
</reference>
<feature type="transmembrane region" description="Helical" evidence="1">
    <location>
        <begin position="80"/>
        <end position="103"/>
    </location>
</feature>
<comment type="caution">
    <text evidence="2">The sequence shown here is derived from an EMBL/GenBank/DDBJ whole genome shotgun (WGS) entry which is preliminary data.</text>
</comment>
<name>A0A2N5CAD6_9BURK</name>
<proteinExistence type="predicted"/>
<sequence length="146" mass="16264">MDKIIRKIGKAWTDKMRQSAAHAERQGKLSSFVNLATSSFAGLLEGLAGRPRVVARSLSTGSRYLGWNSPEAQWLRHASLLAQGSGLLLVVAPLVATAIDVYVRTRARRFARASIARARQIRIALREVMRNAGFTREHQERPDSKR</sequence>